<dbReference type="EMBL" id="CABVJF010000004">
    <property type="protein sequence ID" value="VVP89054.1"/>
    <property type="molecule type" value="Genomic_DNA"/>
</dbReference>
<evidence type="ECO:0000313" key="1">
    <source>
        <dbReference type="EMBL" id="VVP89054.1"/>
    </source>
</evidence>
<dbReference type="Proteomes" id="UP000381378">
    <property type="component" value="Unassembled WGS sequence"/>
</dbReference>
<accession>A0A5E7SSH4</accession>
<sequence length="110" mass="12235">MKVKTVSASETAYILRSKLGAVRAFDDLLADMRRGRSTYFGLVLVPFLCSHDGKGTRPYYSLSEINDFVRAALRVAPSSTAMVPIQVREWTCPYQTGHQLPVKLMLPLSA</sequence>
<proteinExistence type="predicted"/>
<dbReference type="OrthoDB" id="9011335at2"/>
<name>A0A5E7SSH4_PSEFL</name>
<organism evidence="1 2">
    <name type="scientific">Pseudomonas fluorescens</name>
    <dbReference type="NCBI Taxonomy" id="294"/>
    <lineage>
        <taxon>Bacteria</taxon>
        <taxon>Pseudomonadati</taxon>
        <taxon>Pseudomonadota</taxon>
        <taxon>Gammaproteobacteria</taxon>
        <taxon>Pseudomonadales</taxon>
        <taxon>Pseudomonadaceae</taxon>
        <taxon>Pseudomonas</taxon>
    </lineage>
</organism>
<dbReference type="AlphaFoldDB" id="A0A5E7SSH4"/>
<gene>
    <name evidence="1" type="ORF">PS928_01478</name>
</gene>
<dbReference type="RefSeq" id="WP_150785956.1">
    <property type="nucleotide sequence ID" value="NZ_CABVJF010000004.1"/>
</dbReference>
<protein>
    <submittedName>
        <fullName evidence="1">Uncharacterized protein</fullName>
    </submittedName>
</protein>
<evidence type="ECO:0000313" key="2">
    <source>
        <dbReference type="Proteomes" id="UP000381378"/>
    </source>
</evidence>
<reference evidence="1 2" key="1">
    <citation type="submission" date="2019-09" db="EMBL/GenBank/DDBJ databases">
        <authorList>
            <person name="Chandra G."/>
            <person name="Truman W A."/>
        </authorList>
    </citation>
    <scope>NUCLEOTIDE SEQUENCE [LARGE SCALE GENOMIC DNA]</scope>
    <source>
        <strain evidence="1">PS928</strain>
    </source>
</reference>